<gene>
    <name evidence="2" type="ORF">I2488_01290</name>
</gene>
<dbReference type="InterPro" id="IPR050259">
    <property type="entry name" value="SDR"/>
</dbReference>
<organism evidence="2 3">
    <name type="scientific">Novosphingobium jiangmenense</name>
    <dbReference type="NCBI Taxonomy" id="2791981"/>
    <lineage>
        <taxon>Bacteria</taxon>
        <taxon>Pseudomonadati</taxon>
        <taxon>Pseudomonadota</taxon>
        <taxon>Alphaproteobacteria</taxon>
        <taxon>Sphingomonadales</taxon>
        <taxon>Sphingomonadaceae</taxon>
        <taxon>Novosphingobium</taxon>
    </lineage>
</organism>
<sequence>MTASPVALVTGGSGGIAPGIVRALCKAGFAVVITARGLERLTAAAEDLGKHGTVVALASDATDKRSMRLLVDGVLARFGRIDVLVNAAASSNPIGGVIEQVDIDLLMSDVDIKVGGYLRYIQAVAPAMKARGAGHVINIGGLTGRSSDTLSGLRNVAVTHLTKVLSDQLGPFGISVNAVHPGIVRTPHLAELFSEIAHDRRIDPAQVEAEFTADIPAGAILETDDVGRVVAFLAAAPDASITGQSLTVDGGYSRGIYL</sequence>
<dbReference type="InterPro" id="IPR002347">
    <property type="entry name" value="SDR_fam"/>
</dbReference>
<dbReference type="SUPFAM" id="SSF51735">
    <property type="entry name" value="NAD(P)-binding Rossmann-fold domains"/>
    <property type="match status" value="1"/>
</dbReference>
<protein>
    <submittedName>
        <fullName evidence="2">SDR family oxidoreductase</fullName>
    </submittedName>
</protein>
<comment type="caution">
    <text evidence="2">The sequence shown here is derived from an EMBL/GenBank/DDBJ whole genome shotgun (WGS) entry which is preliminary data.</text>
</comment>
<dbReference type="Pfam" id="PF13561">
    <property type="entry name" value="adh_short_C2"/>
    <property type="match status" value="1"/>
</dbReference>
<reference evidence="2 3" key="1">
    <citation type="submission" date="2020-11" db="EMBL/GenBank/DDBJ databases">
        <title>The genome sequence of Novosphingobium sp. 1Y9A.</title>
        <authorList>
            <person name="Liu Y."/>
        </authorList>
    </citation>
    <scope>NUCLEOTIDE SEQUENCE [LARGE SCALE GENOMIC DNA]</scope>
    <source>
        <strain evidence="2 3">1Y9A</strain>
    </source>
</reference>
<comment type="similarity">
    <text evidence="1">Belongs to the short-chain dehydrogenases/reductases (SDR) family.</text>
</comment>
<accession>A0ABS0HBG0</accession>
<name>A0ABS0HBG0_9SPHN</name>
<dbReference type="RefSeq" id="WP_196273998.1">
    <property type="nucleotide sequence ID" value="NZ_JADQDC010000001.1"/>
</dbReference>
<dbReference type="PRINTS" id="PR00081">
    <property type="entry name" value="GDHRDH"/>
</dbReference>
<dbReference type="PANTHER" id="PTHR42879">
    <property type="entry name" value="3-OXOACYL-(ACYL-CARRIER-PROTEIN) REDUCTASE"/>
    <property type="match status" value="1"/>
</dbReference>
<dbReference type="Gene3D" id="3.40.50.720">
    <property type="entry name" value="NAD(P)-binding Rossmann-like Domain"/>
    <property type="match status" value="1"/>
</dbReference>
<keyword evidence="3" id="KW-1185">Reference proteome</keyword>
<proteinExistence type="inferred from homology"/>
<dbReference type="EMBL" id="JADQDC010000001">
    <property type="protein sequence ID" value="MBF9149628.1"/>
    <property type="molecule type" value="Genomic_DNA"/>
</dbReference>
<dbReference type="InterPro" id="IPR036291">
    <property type="entry name" value="NAD(P)-bd_dom_sf"/>
</dbReference>
<dbReference type="Proteomes" id="UP000600799">
    <property type="component" value="Unassembled WGS sequence"/>
</dbReference>
<evidence type="ECO:0000256" key="1">
    <source>
        <dbReference type="ARBA" id="ARBA00006484"/>
    </source>
</evidence>
<evidence type="ECO:0000313" key="2">
    <source>
        <dbReference type="EMBL" id="MBF9149628.1"/>
    </source>
</evidence>
<dbReference type="PANTHER" id="PTHR42879:SF6">
    <property type="entry name" value="NADPH-DEPENDENT REDUCTASE BACG"/>
    <property type="match status" value="1"/>
</dbReference>
<evidence type="ECO:0000313" key="3">
    <source>
        <dbReference type="Proteomes" id="UP000600799"/>
    </source>
</evidence>